<dbReference type="InterPro" id="IPR023061">
    <property type="entry name" value="SelD_I"/>
</dbReference>
<comment type="similarity">
    <text evidence="1 9">Belongs to the selenophosphate synthase 1 family. Class I subfamily.</text>
</comment>
<dbReference type="GO" id="GO:0004756">
    <property type="term" value="F:selenide, water dikinase activity"/>
    <property type="evidence" value="ECO:0007669"/>
    <property type="project" value="UniProtKB-UniRule"/>
</dbReference>
<feature type="active site" evidence="9">
    <location>
        <position position="13"/>
    </location>
</feature>
<comment type="function">
    <text evidence="9">Synthesizes selenophosphate from selenide and ATP.</text>
</comment>
<dbReference type="PANTHER" id="PTHR10256">
    <property type="entry name" value="SELENIDE, WATER DIKINASE"/>
    <property type="match status" value="1"/>
</dbReference>
<dbReference type="InterPro" id="IPR004536">
    <property type="entry name" value="SPS/SelD"/>
</dbReference>
<dbReference type="SUPFAM" id="SSF56042">
    <property type="entry name" value="PurM C-terminal domain-like"/>
    <property type="match status" value="1"/>
</dbReference>
<reference evidence="12 13" key="1">
    <citation type="submission" date="2019-02" db="EMBL/GenBank/DDBJ databases">
        <title>Closed genome of Sporomusa termitida DSM 4440.</title>
        <authorList>
            <person name="Poehlein A."/>
            <person name="Daniel R."/>
        </authorList>
    </citation>
    <scope>NUCLEOTIDE SEQUENCE [LARGE SCALE GENOMIC DNA]</scope>
    <source>
        <strain evidence="12 13">DSM 4440</strain>
    </source>
</reference>
<dbReference type="EC" id="2.7.9.3" evidence="9"/>
<dbReference type="KEGG" id="sted:SPTER_45300"/>
<dbReference type="FunFam" id="3.30.1330.10:FF:000003">
    <property type="entry name" value="Selenide, water dikinase"/>
    <property type="match status" value="1"/>
</dbReference>
<dbReference type="EMBL" id="CP036259">
    <property type="protein sequence ID" value="QDR83059.1"/>
    <property type="molecule type" value="Genomic_DNA"/>
</dbReference>
<keyword evidence="2 9" id="KW-0808">Transferase</keyword>
<evidence type="ECO:0000256" key="1">
    <source>
        <dbReference type="ARBA" id="ARBA00008026"/>
    </source>
</evidence>
<evidence type="ECO:0000313" key="13">
    <source>
        <dbReference type="Proteomes" id="UP000320776"/>
    </source>
</evidence>
<evidence type="ECO:0000256" key="5">
    <source>
        <dbReference type="ARBA" id="ARBA00022777"/>
    </source>
</evidence>
<dbReference type="InterPro" id="IPR036676">
    <property type="entry name" value="PurM-like_C_sf"/>
</dbReference>
<dbReference type="NCBIfam" id="TIGR00476">
    <property type="entry name" value="selD"/>
    <property type="match status" value="1"/>
</dbReference>
<feature type="site" description="Important for catalytic activity" evidence="9">
    <location>
        <position position="16"/>
    </location>
</feature>
<evidence type="ECO:0000313" key="12">
    <source>
        <dbReference type="EMBL" id="QDR83059.1"/>
    </source>
</evidence>
<dbReference type="InterPro" id="IPR010918">
    <property type="entry name" value="PurM-like_C_dom"/>
</dbReference>
<keyword evidence="8 9" id="KW-0711">Selenium</keyword>
<gene>
    <name evidence="9 12" type="primary">selD</name>
    <name evidence="12" type="ORF">SPTER_45300</name>
</gene>
<dbReference type="Gene3D" id="3.30.1330.10">
    <property type="entry name" value="PurM-like, N-terminal domain"/>
    <property type="match status" value="1"/>
</dbReference>
<keyword evidence="6 9" id="KW-0067">ATP-binding</keyword>
<proteinExistence type="inferred from homology"/>
<feature type="binding site" description="in other chain" evidence="9">
    <location>
        <position position="86"/>
    </location>
    <ligand>
        <name>ATP</name>
        <dbReference type="ChEBI" id="CHEBI:30616"/>
        <note>ligand shared between dimeric partners</note>
    </ligand>
</feature>
<dbReference type="GO" id="GO:0005737">
    <property type="term" value="C:cytoplasm"/>
    <property type="evidence" value="ECO:0007669"/>
    <property type="project" value="TreeGrafter"/>
</dbReference>
<dbReference type="Pfam" id="PF00586">
    <property type="entry name" value="AIRS"/>
    <property type="match status" value="1"/>
</dbReference>
<dbReference type="NCBIfam" id="NF002098">
    <property type="entry name" value="PRK00943.1"/>
    <property type="match status" value="1"/>
</dbReference>
<evidence type="ECO:0000256" key="4">
    <source>
        <dbReference type="ARBA" id="ARBA00022741"/>
    </source>
</evidence>
<evidence type="ECO:0000256" key="2">
    <source>
        <dbReference type="ARBA" id="ARBA00022679"/>
    </source>
</evidence>
<keyword evidence="4 9" id="KW-0547">Nucleotide-binding</keyword>
<dbReference type="Proteomes" id="UP000320776">
    <property type="component" value="Chromosome"/>
</dbReference>
<feature type="binding site" description="in other chain" evidence="9">
    <location>
        <begin position="43"/>
        <end position="45"/>
    </location>
    <ligand>
        <name>ATP</name>
        <dbReference type="ChEBI" id="CHEBI:30616"/>
        <note>ligand shared between dimeric partners</note>
    </ligand>
</feature>
<feature type="binding site" evidence="9">
    <location>
        <position position="86"/>
    </location>
    <ligand>
        <name>Mg(2+)</name>
        <dbReference type="ChEBI" id="CHEBI:18420"/>
    </ligand>
</feature>
<evidence type="ECO:0000259" key="11">
    <source>
        <dbReference type="Pfam" id="PF02769"/>
    </source>
</evidence>
<keyword evidence="3 9" id="KW-0479">Metal-binding</keyword>
<evidence type="ECO:0000256" key="6">
    <source>
        <dbReference type="ARBA" id="ARBA00022840"/>
    </source>
</evidence>
<feature type="binding site" evidence="9">
    <location>
        <position position="221"/>
    </location>
    <ligand>
        <name>Mg(2+)</name>
        <dbReference type="ChEBI" id="CHEBI:18420"/>
    </ligand>
</feature>
<evidence type="ECO:0000259" key="10">
    <source>
        <dbReference type="Pfam" id="PF00586"/>
    </source>
</evidence>
<comment type="cofactor">
    <cofactor evidence="9">
        <name>Mg(2+)</name>
        <dbReference type="ChEBI" id="CHEBI:18420"/>
    </cofactor>
    <text evidence="9">Binds 1 Mg(2+) ion per monomer.</text>
</comment>
<evidence type="ECO:0000256" key="3">
    <source>
        <dbReference type="ARBA" id="ARBA00022723"/>
    </source>
</evidence>
<evidence type="ECO:0000256" key="7">
    <source>
        <dbReference type="ARBA" id="ARBA00022842"/>
    </source>
</evidence>
<dbReference type="PIRSF" id="PIRSF036407">
    <property type="entry name" value="Selenphspht_syn"/>
    <property type="match status" value="1"/>
</dbReference>
<dbReference type="InterPro" id="IPR016188">
    <property type="entry name" value="PurM-like_N"/>
</dbReference>
<protein>
    <recommendedName>
        <fullName evidence="9">Selenide, water dikinase</fullName>
        <ecNumber evidence="9">2.7.9.3</ecNumber>
    </recommendedName>
    <alternativeName>
        <fullName evidence="9">Selenium donor protein</fullName>
    </alternativeName>
    <alternativeName>
        <fullName evidence="9">Selenophosphate synthase</fullName>
    </alternativeName>
</protein>
<feature type="binding site" evidence="9">
    <location>
        <begin position="134"/>
        <end position="136"/>
    </location>
    <ligand>
        <name>ATP</name>
        <dbReference type="ChEBI" id="CHEBI:30616"/>
        <note>ligand shared between dimeric partners</note>
    </ligand>
</feature>
<name>A0A517E0C4_9FIRM</name>
<feature type="binding site" evidence="9">
    <location>
        <position position="46"/>
    </location>
    <ligand>
        <name>Mg(2+)</name>
        <dbReference type="ChEBI" id="CHEBI:18420"/>
    </ligand>
</feature>
<feature type="binding site" description="in other chain" evidence="9">
    <location>
        <position position="63"/>
    </location>
    <ligand>
        <name>ATP</name>
        <dbReference type="ChEBI" id="CHEBI:30616"/>
        <note>ligand shared between dimeric partners</note>
    </ligand>
</feature>
<evidence type="ECO:0000256" key="9">
    <source>
        <dbReference type="HAMAP-Rule" id="MF_00625"/>
    </source>
</evidence>
<dbReference type="CDD" id="cd02195">
    <property type="entry name" value="SelD"/>
    <property type="match status" value="1"/>
</dbReference>
<keyword evidence="5 9" id="KW-0418">Kinase</keyword>
<dbReference type="InterPro" id="IPR036921">
    <property type="entry name" value="PurM-like_N_sf"/>
</dbReference>
<comment type="subunit">
    <text evidence="9">Homodimer.</text>
</comment>
<dbReference type="GO" id="GO:0016260">
    <property type="term" value="P:selenocysteine biosynthetic process"/>
    <property type="evidence" value="ECO:0007669"/>
    <property type="project" value="InterPro"/>
</dbReference>
<feature type="domain" description="PurM-like C-terminal" evidence="11">
    <location>
        <begin position="164"/>
        <end position="337"/>
    </location>
</feature>
<keyword evidence="7 9" id="KW-0460">Magnesium</keyword>
<dbReference type="SUPFAM" id="SSF55326">
    <property type="entry name" value="PurM N-terminal domain-like"/>
    <property type="match status" value="1"/>
</dbReference>
<dbReference type="PANTHER" id="PTHR10256:SF0">
    <property type="entry name" value="INACTIVE SELENIDE, WATER DIKINASE-LIKE PROTEIN-RELATED"/>
    <property type="match status" value="1"/>
</dbReference>
<dbReference type="Gene3D" id="3.90.650.10">
    <property type="entry name" value="PurM-like C-terminal domain"/>
    <property type="match status" value="1"/>
</dbReference>
<dbReference type="HAMAP" id="MF_00625">
    <property type="entry name" value="SelD"/>
    <property type="match status" value="1"/>
</dbReference>
<sequence length="341" mass="34793">MVRLTEYSQRGGCAAKLGPGELAGVLKQLPVTFNPNVLVGIATSDDAGVYKLNATTALVQTVDFFTPIVDDPYLFGQIAAANSLSDIYAMGATPITALNLVAFPNCKLPGEVLQAILQGGQDKVAESGAVIIGGHSIADDEPKYGLTVTGLAHPDKIWTNAGAQPGDQLVLTKALGTGILTSAARADLFPQGVAAATAGMAALNAVAAKVAAGFSVHACTDITGFGLLGHLYEVAAGSKVSITVNSAALPLLPDAAEAAGMGLVPAGAYANRNYLKTVTFAEHVQENIRDICFDPQTSGGLLLAIPAKQAEELLAALHDAGLAQACLIGQVMDGGGEIYVR</sequence>
<accession>A0A517E0C4</accession>
<dbReference type="Pfam" id="PF02769">
    <property type="entry name" value="AIRS_C"/>
    <property type="match status" value="1"/>
</dbReference>
<evidence type="ECO:0000256" key="8">
    <source>
        <dbReference type="ARBA" id="ARBA00023266"/>
    </source>
</evidence>
<feature type="binding site" description="in other chain" evidence="9">
    <location>
        <position position="16"/>
    </location>
    <ligand>
        <name>ATP</name>
        <dbReference type="ChEBI" id="CHEBI:30616"/>
        <note>ligand shared between dimeric partners</note>
    </ligand>
</feature>
<dbReference type="GO" id="GO:0000287">
    <property type="term" value="F:magnesium ion binding"/>
    <property type="evidence" value="ECO:0007669"/>
    <property type="project" value="UniProtKB-UniRule"/>
</dbReference>
<feature type="domain" description="PurM-like N-terminal" evidence="10">
    <location>
        <begin position="45"/>
        <end position="151"/>
    </location>
</feature>
<comment type="catalytic activity">
    <reaction evidence="9">
        <text>hydrogenselenide + ATP + H2O = selenophosphate + AMP + phosphate + 2 H(+)</text>
        <dbReference type="Rhea" id="RHEA:18737"/>
        <dbReference type="ChEBI" id="CHEBI:15377"/>
        <dbReference type="ChEBI" id="CHEBI:15378"/>
        <dbReference type="ChEBI" id="CHEBI:16144"/>
        <dbReference type="ChEBI" id="CHEBI:29317"/>
        <dbReference type="ChEBI" id="CHEBI:30616"/>
        <dbReference type="ChEBI" id="CHEBI:43474"/>
        <dbReference type="ChEBI" id="CHEBI:456215"/>
        <dbReference type="EC" id="2.7.9.3"/>
    </reaction>
</comment>
<organism evidence="12 13">
    <name type="scientific">Sporomusa termitida</name>
    <dbReference type="NCBI Taxonomy" id="2377"/>
    <lineage>
        <taxon>Bacteria</taxon>
        <taxon>Bacillati</taxon>
        <taxon>Bacillota</taxon>
        <taxon>Negativicutes</taxon>
        <taxon>Selenomonadales</taxon>
        <taxon>Sporomusaceae</taxon>
        <taxon>Sporomusa</taxon>
    </lineage>
</organism>
<dbReference type="GO" id="GO:0005524">
    <property type="term" value="F:ATP binding"/>
    <property type="evidence" value="ECO:0007669"/>
    <property type="project" value="UniProtKB-UniRule"/>
</dbReference>
<keyword evidence="13" id="KW-1185">Reference proteome</keyword>
<dbReference type="AlphaFoldDB" id="A0A517E0C4"/>